<comment type="caution">
    <text evidence="4">The sequence shown here is derived from an EMBL/GenBank/DDBJ whole genome shotgun (WGS) entry which is preliminary data.</text>
</comment>
<dbReference type="InterPro" id="IPR005674">
    <property type="entry name" value="CocE/Ser_esterase"/>
</dbReference>
<evidence type="ECO:0000259" key="3">
    <source>
        <dbReference type="SMART" id="SM00939"/>
    </source>
</evidence>
<dbReference type="SUPFAM" id="SSF53474">
    <property type="entry name" value="alpha/beta-Hydrolases"/>
    <property type="match status" value="1"/>
</dbReference>
<dbReference type="Gene3D" id="1.10.3020.10">
    <property type="entry name" value="alpha-amino acid ester hydrolase ( Helical cap domain)"/>
    <property type="match status" value="1"/>
</dbReference>
<dbReference type="GO" id="GO:0008239">
    <property type="term" value="F:dipeptidyl-peptidase activity"/>
    <property type="evidence" value="ECO:0007669"/>
    <property type="project" value="InterPro"/>
</dbReference>
<keyword evidence="2" id="KW-0732">Signal</keyword>
<dbReference type="RefSeq" id="WP_184065357.1">
    <property type="nucleotide sequence ID" value="NZ_JACHNZ010000006.1"/>
</dbReference>
<dbReference type="NCBIfam" id="TIGR00976">
    <property type="entry name" value="CocE_NonD"/>
    <property type="match status" value="1"/>
</dbReference>
<dbReference type="EMBL" id="JACHNZ010000006">
    <property type="protein sequence ID" value="MBB4631170.1"/>
    <property type="molecule type" value="Genomic_DNA"/>
</dbReference>
<feature type="chain" id="PRO_5031333779" description="Xaa-Pro dipeptidyl-peptidase C-terminal domain-containing protein" evidence="2">
    <location>
        <begin position="25"/>
        <end position="640"/>
    </location>
</feature>
<dbReference type="Pfam" id="PF02129">
    <property type="entry name" value="Peptidase_S15"/>
    <property type="match status" value="1"/>
</dbReference>
<feature type="domain" description="Xaa-Pro dipeptidyl-peptidase C-terminal" evidence="3">
    <location>
        <begin position="370"/>
        <end position="635"/>
    </location>
</feature>
<dbReference type="InterPro" id="IPR029058">
    <property type="entry name" value="AB_hydrolase_fold"/>
</dbReference>
<gene>
    <name evidence="4" type="ORF">GGQ98_000777</name>
</gene>
<dbReference type="Gene3D" id="2.60.120.260">
    <property type="entry name" value="Galactose-binding domain-like"/>
    <property type="match status" value="1"/>
</dbReference>
<dbReference type="Pfam" id="PF08530">
    <property type="entry name" value="PepX_C"/>
    <property type="match status" value="1"/>
</dbReference>
<dbReference type="SMART" id="SM00939">
    <property type="entry name" value="PepX_C"/>
    <property type="match status" value="1"/>
</dbReference>
<dbReference type="InterPro" id="IPR008979">
    <property type="entry name" value="Galactose-bd-like_sf"/>
</dbReference>
<dbReference type="AlphaFoldDB" id="A0A7W7B1C4"/>
<keyword evidence="5" id="KW-1185">Reference proteome</keyword>
<dbReference type="Proteomes" id="UP000566324">
    <property type="component" value="Unassembled WGS sequence"/>
</dbReference>
<protein>
    <recommendedName>
        <fullName evidence="3">Xaa-Pro dipeptidyl-peptidase C-terminal domain-containing protein</fullName>
    </recommendedName>
</protein>
<name>A0A7W7B1C4_9SPHN</name>
<evidence type="ECO:0000256" key="2">
    <source>
        <dbReference type="SAM" id="SignalP"/>
    </source>
</evidence>
<evidence type="ECO:0000313" key="5">
    <source>
        <dbReference type="Proteomes" id="UP000566324"/>
    </source>
</evidence>
<sequence>MFARRCLAALLASTLAAAALPATAEPLPISDIPADFKPSDARKDFTIREVMIPMRDGVKLHVNLVIPNGVKNAPIIFSRTPYSADRAITRLASNTYKLALPVTYAELAEAGYIIAVQDVRGRYRSEGDYVVARPLVGSLNPANTDHSTDTWDSIDWLVKNVPETNGKVGTIGVSYGGFTTLMSLVNPHPALGAAVPINPLVDGWVGDDWFHNGAYRQSFLDWVYRMTADKSSKYALQFDRYDTYESWLRAGSASDMAKQLGIEEFPIFKKAAAHPAYDAYWQGQALDKILAKEPLKVPTLHVHSLWDQEDIYGAPAVYKAMEPKDTANAANYMIIGPWQHGQSNMPSGTKLGAIDFGSNTSAWYRSEVLIPFFDAHLKNDAPKADLAPVTAFETGANVWHRYDRWPMSCASGCPSQSKPIYLQTQGGLGWNAPTVRAAFAEYVADPARPVTYRERPILSTYNPDTSWGRWLVDDQRFAEARPDVVTFVSEVLTEDVRLAGQPIAKFFASTSGTDSDWVVKLIDVYPAEYAPAPELAGYELAISMDILRGRYREDPSKPSAIPANKVVPYEIKLPDVSHRFLKGHRIMVQIQSSWFPLYDRNPQTYVPNIFFAKPEDYKKATQRIHTSAQYPSRIELPVVE</sequence>
<keyword evidence="1" id="KW-0378">Hydrolase</keyword>
<dbReference type="InterPro" id="IPR013736">
    <property type="entry name" value="Xaa-Pro_dipept_C"/>
</dbReference>
<dbReference type="SUPFAM" id="SSF49785">
    <property type="entry name" value="Galactose-binding domain-like"/>
    <property type="match status" value="1"/>
</dbReference>
<dbReference type="PANTHER" id="PTHR43056">
    <property type="entry name" value="PEPTIDASE S9 PROLYL OLIGOPEPTIDASE"/>
    <property type="match status" value="1"/>
</dbReference>
<dbReference type="InterPro" id="IPR000383">
    <property type="entry name" value="Xaa-Pro-like_dom"/>
</dbReference>
<evidence type="ECO:0000313" key="4">
    <source>
        <dbReference type="EMBL" id="MBB4631170.1"/>
    </source>
</evidence>
<evidence type="ECO:0000256" key="1">
    <source>
        <dbReference type="ARBA" id="ARBA00022801"/>
    </source>
</evidence>
<feature type="signal peptide" evidence="2">
    <location>
        <begin position="1"/>
        <end position="24"/>
    </location>
</feature>
<accession>A0A7W7B1C4</accession>
<dbReference type="Gene3D" id="3.40.50.1820">
    <property type="entry name" value="alpha/beta hydrolase"/>
    <property type="match status" value="1"/>
</dbReference>
<organism evidence="4 5">
    <name type="scientific">Sphingosinicella soli</name>
    <dbReference type="NCBI Taxonomy" id="333708"/>
    <lineage>
        <taxon>Bacteria</taxon>
        <taxon>Pseudomonadati</taxon>
        <taxon>Pseudomonadota</taxon>
        <taxon>Alphaproteobacteria</taxon>
        <taxon>Sphingomonadales</taxon>
        <taxon>Sphingosinicellaceae</taxon>
        <taxon>Sphingosinicella</taxon>
    </lineage>
</organism>
<reference evidence="4 5" key="1">
    <citation type="submission" date="2020-08" db="EMBL/GenBank/DDBJ databases">
        <title>Genomic Encyclopedia of Type Strains, Phase IV (KMG-IV): sequencing the most valuable type-strain genomes for metagenomic binning, comparative biology and taxonomic classification.</title>
        <authorList>
            <person name="Goeker M."/>
        </authorList>
    </citation>
    <scope>NUCLEOTIDE SEQUENCE [LARGE SCALE GENOMIC DNA]</scope>
    <source>
        <strain evidence="4 5">DSM 17328</strain>
    </source>
</reference>
<dbReference type="PANTHER" id="PTHR43056:SF10">
    <property type="entry name" value="COCE_NOND FAMILY, PUTATIVE (AFU_ORTHOLOGUE AFUA_7G00600)-RELATED"/>
    <property type="match status" value="1"/>
</dbReference>
<dbReference type="InterPro" id="IPR050585">
    <property type="entry name" value="Xaa-Pro_dipeptidyl-ppase/CocE"/>
</dbReference>
<proteinExistence type="predicted"/>